<dbReference type="GO" id="GO:0009097">
    <property type="term" value="P:isoleucine biosynthetic process"/>
    <property type="evidence" value="ECO:0007669"/>
    <property type="project" value="UniProtKB-UniPathway"/>
</dbReference>
<dbReference type="GO" id="GO:0052656">
    <property type="term" value="F:L-isoleucine-2-oxoglutarate transaminase activity"/>
    <property type="evidence" value="ECO:0007669"/>
    <property type="project" value="RHEA"/>
</dbReference>
<evidence type="ECO:0000313" key="18">
    <source>
        <dbReference type="EMBL" id="PAY22140.1"/>
    </source>
</evidence>
<evidence type="ECO:0000256" key="13">
    <source>
        <dbReference type="ARBA" id="ARBA00049229"/>
    </source>
</evidence>
<comment type="pathway">
    <text evidence="2">Amino-acid biosynthesis; L-isoleucine biosynthesis; L-isoleucine from 2-oxobutanoate: step 4/4.</text>
</comment>
<evidence type="ECO:0000256" key="11">
    <source>
        <dbReference type="ARBA" id="ARBA00048212"/>
    </source>
</evidence>
<evidence type="ECO:0000256" key="7">
    <source>
        <dbReference type="ARBA" id="ARBA00022605"/>
    </source>
</evidence>
<evidence type="ECO:0000256" key="2">
    <source>
        <dbReference type="ARBA" id="ARBA00004824"/>
    </source>
</evidence>
<evidence type="ECO:0000256" key="16">
    <source>
        <dbReference type="RuleBase" id="RU004516"/>
    </source>
</evidence>
<keyword evidence="19" id="KW-1185">Reference proteome</keyword>
<keyword evidence="6 17" id="KW-0032">Aminotransferase</keyword>
<dbReference type="Pfam" id="PF01063">
    <property type="entry name" value="Aminotran_4"/>
    <property type="match status" value="1"/>
</dbReference>
<protein>
    <recommendedName>
        <fullName evidence="17">Branched-chain-amino-acid aminotransferase</fullName>
        <ecNumber evidence="17">2.6.1.42</ecNumber>
    </recommendedName>
</protein>
<comment type="pathway">
    <text evidence="4">Amino-acid biosynthesis; L-leucine biosynthesis; L-leucine from 3-methyl-2-oxobutanoate: step 4/4.</text>
</comment>
<dbReference type="Gene3D" id="3.30.470.10">
    <property type="match status" value="1"/>
</dbReference>
<dbReference type="EC" id="2.6.1.42" evidence="17"/>
<keyword evidence="9 16" id="KW-0663">Pyridoxal phosphate</keyword>
<name>A0A2A2WLS6_9ACTN</name>
<dbReference type="Proteomes" id="UP000218810">
    <property type="component" value="Unassembled WGS sequence"/>
</dbReference>
<evidence type="ECO:0000256" key="12">
    <source>
        <dbReference type="ARBA" id="ARBA00048798"/>
    </source>
</evidence>
<dbReference type="PANTHER" id="PTHR11825:SF44">
    <property type="entry name" value="BRANCHED-CHAIN-AMINO-ACID AMINOTRANSFERASE"/>
    <property type="match status" value="1"/>
</dbReference>
<evidence type="ECO:0000256" key="4">
    <source>
        <dbReference type="ARBA" id="ARBA00005072"/>
    </source>
</evidence>
<sequence>MVRQSTRPPGDGRLSRALGDPEFGRHFTDHMVLIDYCETGGWRDARVVPFGPLSLNPGSAVLHYGQGVFEGLKVYRHADGHLRAFRAHAHARRFASSAARLAMPELPESLFIESIRQLARADAGWVPHQRGASLYVRPFLIATEAFLGVRPSREATYGVIASPAGPYFADADNGIRLWLSRDYSRAGPGGTGEAKCGGNYAASLPALHQARANGCAQVLFTDASTRTWVEEAGNMNIFFVFADRTLVTPPLSGAILAGVTRDSVLCLARDMGYRAIERPISVEEWRAAAASGELREVFAVGTAAVITPVAGLVGEDLLIETPPPGSRSVASLMRAELSSLHHGDRHDRHEWMSDLGRADS</sequence>
<comment type="pathway">
    <text evidence="3">Amino-acid biosynthesis; L-valine biosynthesis; L-valine from pyruvate: step 4/4.</text>
</comment>
<dbReference type="AlphaFoldDB" id="A0A2A2WLS6"/>
<dbReference type="InterPro" id="IPR001544">
    <property type="entry name" value="Aminotrans_IV"/>
</dbReference>
<dbReference type="InterPro" id="IPR005786">
    <property type="entry name" value="B_amino_transII"/>
</dbReference>
<dbReference type="CDD" id="cd01557">
    <property type="entry name" value="BCAT_beta_family"/>
    <property type="match status" value="1"/>
</dbReference>
<evidence type="ECO:0000256" key="9">
    <source>
        <dbReference type="ARBA" id="ARBA00022898"/>
    </source>
</evidence>
<proteinExistence type="inferred from homology"/>
<comment type="cofactor">
    <cofactor evidence="1 16">
        <name>pyridoxal 5'-phosphate</name>
        <dbReference type="ChEBI" id="CHEBI:597326"/>
    </cofactor>
</comment>
<dbReference type="PROSITE" id="PS00770">
    <property type="entry name" value="AA_TRANSFER_CLASS_4"/>
    <property type="match status" value="1"/>
</dbReference>
<dbReference type="InterPro" id="IPR036038">
    <property type="entry name" value="Aminotransferase-like"/>
</dbReference>
<evidence type="ECO:0000256" key="6">
    <source>
        <dbReference type="ARBA" id="ARBA00022576"/>
    </source>
</evidence>
<evidence type="ECO:0000256" key="17">
    <source>
        <dbReference type="RuleBase" id="RU004517"/>
    </source>
</evidence>
<evidence type="ECO:0000256" key="1">
    <source>
        <dbReference type="ARBA" id="ARBA00001933"/>
    </source>
</evidence>
<evidence type="ECO:0000256" key="8">
    <source>
        <dbReference type="ARBA" id="ARBA00022679"/>
    </source>
</evidence>
<reference evidence="19" key="1">
    <citation type="submission" date="2017-09" db="EMBL/GenBank/DDBJ databases">
        <authorList>
            <person name="Zhang Y."/>
            <person name="Huang X."/>
            <person name="Liu J."/>
            <person name="Lu L."/>
            <person name="Peng K."/>
        </authorList>
    </citation>
    <scope>NUCLEOTIDE SEQUENCE [LARGE SCALE GENOMIC DNA]</scope>
    <source>
        <strain evidence="19">S-XJ-1</strain>
    </source>
</reference>
<dbReference type="GO" id="GO:0052654">
    <property type="term" value="F:L-leucine-2-oxoglutarate transaminase activity"/>
    <property type="evidence" value="ECO:0007669"/>
    <property type="project" value="RHEA"/>
</dbReference>
<evidence type="ECO:0000256" key="10">
    <source>
        <dbReference type="ARBA" id="ARBA00023304"/>
    </source>
</evidence>
<comment type="catalytic activity">
    <reaction evidence="11 17">
        <text>L-valine + 2-oxoglutarate = 3-methyl-2-oxobutanoate + L-glutamate</text>
        <dbReference type="Rhea" id="RHEA:24813"/>
        <dbReference type="ChEBI" id="CHEBI:11851"/>
        <dbReference type="ChEBI" id="CHEBI:16810"/>
        <dbReference type="ChEBI" id="CHEBI:29985"/>
        <dbReference type="ChEBI" id="CHEBI:57762"/>
        <dbReference type="EC" id="2.6.1.42"/>
    </reaction>
</comment>
<dbReference type="NCBIfam" id="TIGR01123">
    <property type="entry name" value="ilvE_II"/>
    <property type="match status" value="1"/>
</dbReference>
<keyword evidence="10 17" id="KW-0100">Branched-chain amino acid biosynthesis</keyword>
<dbReference type="UniPathway" id="UPA00047">
    <property type="reaction ID" value="UER00058"/>
</dbReference>
<evidence type="ECO:0000256" key="5">
    <source>
        <dbReference type="ARBA" id="ARBA00009320"/>
    </source>
</evidence>
<evidence type="ECO:0000256" key="3">
    <source>
        <dbReference type="ARBA" id="ARBA00004931"/>
    </source>
</evidence>
<comment type="similarity">
    <text evidence="5 15">Belongs to the class-IV pyridoxal-phosphate-dependent aminotransferase family.</text>
</comment>
<dbReference type="PIRSF" id="PIRSF006468">
    <property type="entry name" value="BCAT1"/>
    <property type="match status" value="1"/>
</dbReference>
<dbReference type="GO" id="GO:0052655">
    <property type="term" value="F:L-valine-2-oxoglutarate transaminase activity"/>
    <property type="evidence" value="ECO:0007669"/>
    <property type="project" value="RHEA"/>
</dbReference>
<dbReference type="InterPro" id="IPR043132">
    <property type="entry name" value="BCAT-like_C"/>
</dbReference>
<keyword evidence="7 17" id="KW-0028">Amino-acid biosynthesis</keyword>
<evidence type="ECO:0000313" key="19">
    <source>
        <dbReference type="Proteomes" id="UP000218810"/>
    </source>
</evidence>
<evidence type="ECO:0000256" key="15">
    <source>
        <dbReference type="RuleBase" id="RU004106"/>
    </source>
</evidence>
<comment type="catalytic activity">
    <reaction evidence="13 17">
        <text>L-leucine + 2-oxoglutarate = 4-methyl-2-oxopentanoate + L-glutamate</text>
        <dbReference type="Rhea" id="RHEA:18321"/>
        <dbReference type="ChEBI" id="CHEBI:16810"/>
        <dbReference type="ChEBI" id="CHEBI:17865"/>
        <dbReference type="ChEBI" id="CHEBI:29985"/>
        <dbReference type="ChEBI" id="CHEBI:57427"/>
        <dbReference type="EC" id="2.6.1.42"/>
    </reaction>
</comment>
<dbReference type="Gene3D" id="3.20.10.10">
    <property type="entry name" value="D-amino Acid Aminotransferase, subunit A, domain 2"/>
    <property type="match status" value="1"/>
</dbReference>
<dbReference type="InterPro" id="IPR033939">
    <property type="entry name" value="BCAT_family"/>
</dbReference>
<organism evidence="18 19">
    <name type="scientific">Dietzia natronolimnaea</name>
    <dbReference type="NCBI Taxonomy" id="161920"/>
    <lineage>
        <taxon>Bacteria</taxon>
        <taxon>Bacillati</taxon>
        <taxon>Actinomycetota</taxon>
        <taxon>Actinomycetes</taxon>
        <taxon>Mycobacteriales</taxon>
        <taxon>Dietziaceae</taxon>
        <taxon>Dietzia</taxon>
    </lineage>
</organism>
<dbReference type="SUPFAM" id="SSF56752">
    <property type="entry name" value="D-aminoacid aminotransferase-like PLP-dependent enzymes"/>
    <property type="match status" value="1"/>
</dbReference>
<dbReference type="InterPro" id="IPR043131">
    <property type="entry name" value="BCAT-like_N"/>
</dbReference>
<dbReference type="GO" id="GO:0009098">
    <property type="term" value="P:L-leucine biosynthetic process"/>
    <property type="evidence" value="ECO:0007669"/>
    <property type="project" value="UniProtKB-UniPathway"/>
</dbReference>
<gene>
    <name evidence="18" type="ORF">CEY15_15120</name>
</gene>
<dbReference type="NCBIfam" id="NF009897">
    <property type="entry name" value="PRK13357.1"/>
    <property type="match status" value="1"/>
</dbReference>
<dbReference type="GO" id="GO:0009099">
    <property type="term" value="P:L-valine biosynthetic process"/>
    <property type="evidence" value="ECO:0007669"/>
    <property type="project" value="UniProtKB-UniPathway"/>
</dbReference>
<keyword evidence="8 17" id="KW-0808">Transferase</keyword>
<feature type="modified residue" description="N6-(pyridoxal phosphate)lysine" evidence="14">
    <location>
        <position position="195"/>
    </location>
</feature>
<dbReference type="PANTHER" id="PTHR11825">
    <property type="entry name" value="SUBGROUP IIII AMINOTRANSFERASE"/>
    <property type="match status" value="1"/>
</dbReference>
<comment type="caution">
    <text evidence="18">The sequence shown here is derived from an EMBL/GenBank/DDBJ whole genome shotgun (WGS) entry which is preliminary data.</text>
</comment>
<dbReference type="EMBL" id="NTGA01000029">
    <property type="protein sequence ID" value="PAY22140.1"/>
    <property type="molecule type" value="Genomic_DNA"/>
</dbReference>
<dbReference type="InterPro" id="IPR018300">
    <property type="entry name" value="Aminotrans_IV_CS"/>
</dbReference>
<comment type="catalytic activity">
    <reaction evidence="12 17">
        <text>L-isoleucine + 2-oxoglutarate = (S)-3-methyl-2-oxopentanoate + L-glutamate</text>
        <dbReference type="Rhea" id="RHEA:24801"/>
        <dbReference type="ChEBI" id="CHEBI:16810"/>
        <dbReference type="ChEBI" id="CHEBI:29985"/>
        <dbReference type="ChEBI" id="CHEBI:35146"/>
        <dbReference type="ChEBI" id="CHEBI:58045"/>
        <dbReference type="EC" id="2.6.1.42"/>
    </reaction>
</comment>
<evidence type="ECO:0000256" key="14">
    <source>
        <dbReference type="PIRSR" id="PIRSR006468-1"/>
    </source>
</evidence>
<dbReference type="UniPathway" id="UPA00048">
    <property type="reaction ID" value="UER00073"/>
</dbReference>
<accession>A0A2A2WLS6</accession>
<dbReference type="OrthoDB" id="9804984at2"/>
<dbReference type="UniPathway" id="UPA00049">
    <property type="reaction ID" value="UER00062"/>
</dbReference>